<dbReference type="EMBL" id="WWCS01000007">
    <property type="protein sequence ID" value="MYN40325.1"/>
    <property type="molecule type" value="Genomic_DNA"/>
</dbReference>
<gene>
    <name evidence="1" type="ORF">GTP55_13160</name>
</gene>
<accession>A0ABW9WJQ7</accession>
<name>A0ABW9WJQ7_9BURK</name>
<evidence type="ECO:0000313" key="1">
    <source>
        <dbReference type="EMBL" id="MYN40325.1"/>
    </source>
</evidence>
<comment type="caution">
    <text evidence="1">The sequence shown here is derived from an EMBL/GenBank/DDBJ whole genome shotgun (WGS) entry which is preliminary data.</text>
</comment>
<keyword evidence="2" id="KW-1185">Reference proteome</keyword>
<evidence type="ECO:0008006" key="3">
    <source>
        <dbReference type="Google" id="ProtNLM"/>
    </source>
</evidence>
<sequence>MIFCLTLSGVDWALTRDVVSILGTVSTIVLAAIGLTTWRRQLQGTSEYALATNALHLAYEVQQLLQEVRSPMLFLRKEEVEAGNRIQEEQNIYGERMNAVHMKWAELQTIRLKARVIWQAPAHHCFEGLHKIIAEIRAAIWYHFWLKGAYGGPGAEIDRNPERLQENNEIIYRMAEDDAFSKKIDAAVSQVEEFFSAKVRRTWLSRQPH</sequence>
<reference evidence="1 2" key="1">
    <citation type="submission" date="2019-12" db="EMBL/GenBank/DDBJ databases">
        <title>Novel species isolated from a subtropical stream in China.</title>
        <authorList>
            <person name="Lu H."/>
        </authorList>
    </citation>
    <scope>NUCLEOTIDE SEQUENCE [LARGE SCALE GENOMIC DNA]</scope>
    <source>
        <strain evidence="1 2">FT109W</strain>
    </source>
</reference>
<dbReference type="Proteomes" id="UP000466332">
    <property type="component" value="Unassembled WGS sequence"/>
</dbReference>
<protein>
    <recommendedName>
        <fullName evidence="3">SLATT domain-containing protein</fullName>
    </recommendedName>
</protein>
<organism evidence="1 2">
    <name type="scientific">Duganella margarita</name>
    <dbReference type="NCBI Taxonomy" id="2692170"/>
    <lineage>
        <taxon>Bacteria</taxon>
        <taxon>Pseudomonadati</taxon>
        <taxon>Pseudomonadota</taxon>
        <taxon>Betaproteobacteria</taxon>
        <taxon>Burkholderiales</taxon>
        <taxon>Oxalobacteraceae</taxon>
        <taxon>Telluria group</taxon>
        <taxon>Duganella</taxon>
    </lineage>
</organism>
<dbReference type="RefSeq" id="WP_161045388.1">
    <property type="nucleotide sequence ID" value="NZ_WWCS01000007.1"/>
</dbReference>
<evidence type="ECO:0000313" key="2">
    <source>
        <dbReference type="Proteomes" id="UP000466332"/>
    </source>
</evidence>
<proteinExistence type="predicted"/>